<comment type="caution">
    <text evidence="6">The sequence shown here is derived from an EMBL/GenBank/DDBJ whole genome shotgun (WGS) entry which is preliminary data.</text>
</comment>
<dbReference type="Gene3D" id="2.30.110.10">
    <property type="entry name" value="Electron Transport, Fmn-binding Protein, Chain A"/>
    <property type="match status" value="1"/>
</dbReference>
<dbReference type="EC" id="1.5.1.-" evidence="6"/>
<feature type="domain" description="Flavin reductase like" evidence="5">
    <location>
        <begin position="20"/>
        <end position="172"/>
    </location>
</feature>
<evidence type="ECO:0000313" key="7">
    <source>
        <dbReference type="Proteomes" id="UP001321506"/>
    </source>
</evidence>
<dbReference type="SMART" id="SM00903">
    <property type="entry name" value="Flavin_Reduct"/>
    <property type="match status" value="1"/>
</dbReference>
<sequence>MTDIDLSELEAGAAYRLMTGVIVPRPIAWVTTTAVSGAVNLAPFSCYTMVSYAPVLVGISIGRRAEGRKDTAVNILRDGEFVLNVAHESEAALVHRSSAQVPADISEVELLGLETCPSVTTRTPRLASAPIALECRLEQVLTFDGSPSEFFIGRVALAHIDTALYRDGKIETRELKPLARIAGPNYSKVETVLEYTAEHQRW</sequence>
<dbReference type="GO" id="GO:0016646">
    <property type="term" value="F:oxidoreductase activity, acting on the CH-NH group of donors, NAD or NADP as acceptor"/>
    <property type="evidence" value="ECO:0007669"/>
    <property type="project" value="UniProtKB-ARBA"/>
</dbReference>
<comment type="similarity">
    <text evidence="4">Belongs to the flavoredoxin family.</text>
</comment>
<keyword evidence="3" id="KW-0288">FMN</keyword>
<dbReference type="AlphaFoldDB" id="A0AAW6T4F3"/>
<name>A0AAW6T4F3_9MICO</name>
<dbReference type="PANTHER" id="PTHR33798:SF5">
    <property type="entry name" value="FLAVIN REDUCTASE LIKE DOMAIN-CONTAINING PROTEIN"/>
    <property type="match status" value="1"/>
</dbReference>
<keyword evidence="2" id="KW-0285">Flavoprotein</keyword>
<gene>
    <name evidence="6" type="ORF">QF206_06970</name>
</gene>
<accession>A0AAW6T4F3</accession>
<evidence type="ECO:0000256" key="1">
    <source>
        <dbReference type="ARBA" id="ARBA00001917"/>
    </source>
</evidence>
<evidence type="ECO:0000256" key="4">
    <source>
        <dbReference type="ARBA" id="ARBA00038054"/>
    </source>
</evidence>
<dbReference type="PANTHER" id="PTHR33798">
    <property type="entry name" value="FLAVOPROTEIN OXYGENASE"/>
    <property type="match status" value="1"/>
</dbReference>
<dbReference type="SUPFAM" id="SSF50475">
    <property type="entry name" value="FMN-binding split barrel"/>
    <property type="match status" value="1"/>
</dbReference>
<dbReference type="GO" id="GO:0010181">
    <property type="term" value="F:FMN binding"/>
    <property type="evidence" value="ECO:0007669"/>
    <property type="project" value="InterPro"/>
</dbReference>
<keyword evidence="6" id="KW-0560">Oxidoreductase</keyword>
<comment type="cofactor">
    <cofactor evidence="1">
        <name>FMN</name>
        <dbReference type="ChEBI" id="CHEBI:58210"/>
    </cofactor>
</comment>
<keyword evidence="7" id="KW-1185">Reference proteome</keyword>
<dbReference type="Proteomes" id="UP001321506">
    <property type="component" value="Unassembled WGS sequence"/>
</dbReference>
<dbReference type="InterPro" id="IPR002563">
    <property type="entry name" value="Flavin_Rdtase-like_dom"/>
</dbReference>
<proteinExistence type="inferred from homology"/>
<evidence type="ECO:0000259" key="5">
    <source>
        <dbReference type="SMART" id="SM00903"/>
    </source>
</evidence>
<reference evidence="6 7" key="1">
    <citation type="submission" date="2023-04" db="EMBL/GenBank/DDBJ databases">
        <title>Klugiella caeni sp. nov. isolated from the sludge of biochemical tank.</title>
        <authorList>
            <person name="Geng K."/>
        </authorList>
    </citation>
    <scope>NUCLEOTIDE SEQUENCE [LARGE SCALE GENOMIC DNA]</scope>
    <source>
        <strain evidence="6 7">YN-L-19</strain>
    </source>
</reference>
<evidence type="ECO:0000256" key="3">
    <source>
        <dbReference type="ARBA" id="ARBA00022643"/>
    </source>
</evidence>
<dbReference type="Pfam" id="PF01613">
    <property type="entry name" value="Flavin_Reduct"/>
    <property type="match status" value="1"/>
</dbReference>
<protein>
    <submittedName>
        <fullName evidence="6">Flavin reductase family protein</fullName>
        <ecNumber evidence="6">1.5.1.-</ecNumber>
    </submittedName>
</protein>
<organism evidence="6 7">
    <name type="scientific">Ruicaihuangia caeni</name>
    <dbReference type="NCBI Taxonomy" id="3042517"/>
    <lineage>
        <taxon>Bacteria</taxon>
        <taxon>Bacillati</taxon>
        <taxon>Actinomycetota</taxon>
        <taxon>Actinomycetes</taxon>
        <taxon>Micrococcales</taxon>
        <taxon>Microbacteriaceae</taxon>
        <taxon>Ruicaihuangia</taxon>
    </lineage>
</organism>
<dbReference type="InterPro" id="IPR012349">
    <property type="entry name" value="Split_barrel_FMN-bd"/>
</dbReference>
<evidence type="ECO:0000313" key="6">
    <source>
        <dbReference type="EMBL" id="MDI2098705.1"/>
    </source>
</evidence>
<dbReference type="EMBL" id="JASATX010000002">
    <property type="protein sequence ID" value="MDI2098705.1"/>
    <property type="molecule type" value="Genomic_DNA"/>
</dbReference>
<evidence type="ECO:0000256" key="2">
    <source>
        <dbReference type="ARBA" id="ARBA00022630"/>
    </source>
</evidence>